<protein>
    <submittedName>
        <fullName evidence="5">Uncharacterized protein</fullName>
    </submittedName>
</protein>
<dbReference type="OrthoDB" id="10069455at2759"/>
<dbReference type="SUPFAM" id="SSF81321">
    <property type="entry name" value="Family A G protein-coupled receptor-like"/>
    <property type="match status" value="1"/>
</dbReference>
<dbReference type="GO" id="GO:0050848">
    <property type="term" value="P:regulation of calcium-mediated signaling"/>
    <property type="evidence" value="ECO:0007669"/>
    <property type="project" value="TreeGrafter"/>
</dbReference>
<comment type="caution">
    <text evidence="5">The sequence shown here is derived from an EMBL/GenBank/DDBJ whole genome shotgun (WGS) entry which is preliminary data.</text>
</comment>
<dbReference type="GO" id="GO:0072544">
    <property type="term" value="F:L-DOPA binding"/>
    <property type="evidence" value="ECO:0007669"/>
    <property type="project" value="InterPro"/>
</dbReference>
<dbReference type="Gene3D" id="1.20.1070.10">
    <property type="entry name" value="Rhodopsin 7-helix transmembrane proteins"/>
    <property type="match status" value="1"/>
</dbReference>
<reference evidence="5" key="1">
    <citation type="submission" date="2022-03" db="EMBL/GenBank/DDBJ databases">
        <authorList>
            <person name="Martin C."/>
        </authorList>
    </citation>
    <scope>NUCLEOTIDE SEQUENCE</scope>
</reference>
<dbReference type="PRINTS" id="PR00965">
    <property type="entry name" value="OCULARALBNSM"/>
</dbReference>
<evidence type="ECO:0000313" key="6">
    <source>
        <dbReference type="Proteomes" id="UP000749559"/>
    </source>
</evidence>
<dbReference type="GO" id="GO:0032438">
    <property type="term" value="P:melanosome organization"/>
    <property type="evidence" value="ECO:0007669"/>
    <property type="project" value="TreeGrafter"/>
</dbReference>
<dbReference type="PROSITE" id="PS50262">
    <property type="entry name" value="G_PROTEIN_RECEP_F1_2"/>
    <property type="match status" value="1"/>
</dbReference>
<accession>A0A8J1UYI6</accession>
<dbReference type="EMBL" id="CAIIXF020000012">
    <property type="protein sequence ID" value="CAH1800610.1"/>
    <property type="molecule type" value="Genomic_DNA"/>
</dbReference>
<dbReference type="Proteomes" id="UP000749559">
    <property type="component" value="Unassembled WGS sequence"/>
</dbReference>
<keyword evidence="6" id="KW-1185">Reference proteome</keyword>
<proteinExistence type="predicted"/>
<dbReference type="GO" id="GO:0035240">
    <property type="term" value="F:dopamine binding"/>
    <property type="evidence" value="ECO:0007669"/>
    <property type="project" value="InterPro"/>
</dbReference>
<organism evidence="5 6">
    <name type="scientific">Owenia fusiformis</name>
    <name type="common">Polychaete worm</name>
    <dbReference type="NCBI Taxonomy" id="6347"/>
    <lineage>
        <taxon>Eukaryota</taxon>
        <taxon>Metazoa</taxon>
        <taxon>Spiralia</taxon>
        <taxon>Lophotrochozoa</taxon>
        <taxon>Annelida</taxon>
        <taxon>Polychaeta</taxon>
        <taxon>Sedentaria</taxon>
        <taxon>Canalipalpata</taxon>
        <taxon>Sabellida</taxon>
        <taxon>Oweniida</taxon>
        <taxon>Oweniidae</taxon>
        <taxon>Owenia</taxon>
    </lineage>
</organism>
<gene>
    <name evidence="5" type="ORF">OFUS_LOCUS24471</name>
</gene>
<dbReference type="GO" id="GO:0072545">
    <property type="term" value="F:L-tyrosine binding"/>
    <property type="evidence" value="ECO:0007669"/>
    <property type="project" value="InterPro"/>
</dbReference>
<keyword evidence="3" id="KW-1133">Transmembrane helix</keyword>
<keyword evidence="4" id="KW-0472">Membrane</keyword>
<evidence type="ECO:0000256" key="2">
    <source>
        <dbReference type="ARBA" id="ARBA00022692"/>
    </source>
</evidence>
<evidence type="ECO:0000256" key="1">
    <source>
        <dbReference type="ARBA" id="ARBA00004370"/>
    </source>
</evidence>
<dbReference type="InterPro" id="IPR001414">
    <property type="entry name" value="GPR143"/>
</dbReference>
<keyword evidence="2" id="KW-0812">Transmembrane</keyword>
<dbReference type="PANTHER" id="PTHR15177">
    <property type="entry name" value="G-PROTEIN COUPLED RECEPTOR 143"/>
    <property type="match status" value="1"/>
</dbReference>
<dbReference type="GO" id="GO:0005886">
    <property type="term" value="C:plasma membrane"/>
    <property type="evidence" value="ECO:0007669"/>
    <property type="project" value="TreeGrafter"/>
</dbReference>
<dbReference type="InterPro" id="IPR017452">
    <property type="entry name" value="GPCR_Rhodpsn_7TM"/>
</dbReference>
<dbReference type="Pfam" id="PF02101">
    <property type="entry name" value="Ocular_alb"/>
    <property type="match status" value="1"/>
</dbReference>
<dbReference type="PANTHER" id="PTHR15177:SF2">
    <property type="entry name" value="G-PROTEIN COUPLED RECEPTOR 143"/>
    <property type="match status" value="1"/>
</dbReference>
<evidence type="ECO:0000256" key="4">
    <source>
        <dbReference type="ARBA" id="ARBA00023136"/>
    </source>
</evidence>
<evidence type="ECO:0000256" key="3">
    <source>
        <dbReference type="ARBA" id="ARBA00022989"/>
    </source>
</evidence>
<evidence type="ECO:0000313" key="5">
    <source>
        <dbReference type="EMBL" id="CAH1800610.1"/>
    </source>
</evidence>
<dbReference type="GO" id="GO:0035643">
    <property type="term" value="F:L-DOPA receptor activity"/>
    <property type="evidence" value="ECO:0007669"/>
    <property type="project" value="TreeGrafter"/>
</dbReference>
<comment type="subcellular location">
    <subcellularLocation>
        <location evidence="1">Membrane</location>
    </subcellularLocation>
</comment>
<name>A0A8J1UYI6_OWEFU</name>
<sequence length="336" mass="38483">MLLSAAISFTGALYQVLPRKPEENNRIRRTVSQGQQRDIVFWLAIADLLACSGILVRSAVWLSGYHPHNIQNDTLHTFSYIFCAVSSAWIQYFYIVTYVWTFNYALDVFLTVRNKSSLPCLYHSLAWMIPAVLCAGGLLSLYFPSFQQCHIRSMVHMLPHYLSTYAPILIVMVTNPILYSWTSKLTKRAIAHSRAQFTDFERKILRSVTEKFFLITLVFYICWLPNIVNGILTIIQLHTHVPDGLVIGVWAFMAIVNPMQALLNTLVYKGFASWKNITLPGKLKKSQIVTIQEKEENFGETLTKSYGDEFIGSGRNSDTAPMLKPLNFRDDYFRDL</sequence>
<dbReference type="AlphaFoldDB" id="A0A8J1UYI6"/>